<feature type="compositionally biased region" description="Acidic residues" evidence="4">
    <location>
        <begin position="142"/>
        <end position="159"/>
    </location>
</feature>
<reference evidence="6" key="1">
    <citation type="journal article" date="2017" name="Aquat. Toxicol.">
        <title>Spliced leader-based analyses reveal the effects of polycyclic aromatic hydrocarbons on gene expression in the copepod Pseudodiaptomus poplesia.</title>
        <authorList>
            <person name="Zhuang Y."/>
            <person name="Yang F."/>
            <person name="Xu D."/>
            <person name="Chen H."/>
            <person name="Zhang H."/>
            <person name="Liu G."/>
        </authorList>
    </citation>
    <scope>NUCLEOTIDE SEQUENCE</scope>
</reference>
<dbReference type="SUPFAM" id="SSF47113">
    <property type="entry name" value="Histone-fold"/>
    <property type="match status" value="1"/>
</dbReference>
<dbReference type="GO" id="GO:0006974">
    <property type="term" value="P:DNA damage response"/>
    <property type="evidence" value="ECO:0007669"/>
    <property type="project" value="TreeGrafter"/>
</dbReference>
<dbReference type="GO" id="GO:0031507">
    <property type="term" value="P:heterochromatin formation"/>
    <property type="evidence" value="ECO:0007669"/>
    <property type="project" value="TreeGrafter"/>
</dbReference>
<dbReference type="GO" id="GO:0031490">
    <property type="term" value="F:chromatin DNA binding"/>
    <property type="evidence" value="ECO:0007669"/>
    <property type="project" value="TreeGrafter"/>
</dbReference>
<dbReference type="GO" id="GO:0008622">
    <property type="term" value="C:epsilon DNA polymerase complex"/>
    <property type="evidence" value="ECO:0007669"/>
    <property type="project" value="TreeGrafter"/>
</dbReference>
<dbReference type="InterPro" id="IPR051377">
    <property type="entry name" value="DNA_Pol-Epsilon_Subunit"/>
</dbReference>
<dbReference type="InterPro" id="IPR003958">
    <property type="entry name" value="CBFA_NFYB_domain"/>
</dbReference>
<dbReference type="PANTHER" id="PTHR46172">
    <property type="entry name" value="DNA POLYMERASE EPSILON SUBUNIT 3"/>
    <property type="match status" value="1"/>
</dbReference>
<protein>
    <recommendedName>
        <fullName evidence="3">DNA polymerase epsilon subunit 3</fullName>
    </recommendedName>
</protein>
<name>A0A1S6GLC2_9MAXI</name>
<dbReference type="EMBL" id="KY314219">
    <property type="protein sequence ID" value="AQS22653.1"/>
    <property type="molecule type" value="mRNA"/>
</dbReference>
<evidence type="ECO:0000256" key="3">
    <source>
        <dbReference type="ARBA" id="ARBA00039793"/>
    </source>
</evidence>
<dbReference type="Pfam" id="PF00808">
    <property type="entry name" value="CBFD_NFYB_HMF"/>
    <property type="match status" value="1"/>
</dbReference>
<dbReference type="Gene3D" id="1.10.20.10">
    <property type="entry name" value="Histone, subunit A"/>
    <property type="match status" value="1"/>
</dbReference>
<accession>A0A1S6GLC2</accession>
<dbReference type="PANTHER" id="PTHR46172:SF1">
    <property type="entry name" value="DNA POLYMERASE EPSILON SUBUNIT 3"/>
    <property type="match status" value="1"/>
</dbReference>
<feature type="compositionally biased region" description="Basic and acidic residues" evidence="4">
    <location>
        <begin position="98"/>
        <end position="141"/>
    </location>
</feature>
<evidence type="ECO:0000259" key="5">
    <source>
        <dbReference type="Pfam" id="PF00808"/>
    </source>
</evidence>
<evidence type="ECO:0000313" key="6">
    <source>
        <dbReference type="EMBL" id="AQS22653.1"/>
    </source>
</evidence>
<dbReference type="GO" id="GO:0046982">
    <property type="term" value="F:protein heterodimerization activity"/>
    <property type="evidence" value="ECO:0007669"/>
    <property type="project" value="InterPro"/>
</dbReference>
<organism evidence="6">
    <name type="scientific">Pseudodiaptomus poplesia</name>
    <dbReference type="NCBI Taxonomy" id="213370"/>
    <lineage>
        <taxon>Eukaryota</taxon>
        <taxon>Metazoa</taxon>
        <taxon>Ecdysozoa</taxon>
        <taxon>Arthropoda</taxon>
        <taxon>Crustacea</taxon>
        <taxon>Multicrustacea</taxon>
        <taxon>Hexanauplia</taxon>
        <taxon>Copepoda</taxon>
        <taxon>Calanoida</taxon>
        <taxon>Pseudodiaptomidae</taxon>
        <taxon>Pseudodiaptomus</taxon>
    </lineage>
</organism>
<feature type="domain" description="Transcription factor CBF/NF-Y/archaeal histone" evidence="5">
    <location>
        <begin position="9"/>
        <end position="73"/>
    </location>
</feature>
<keyword evidence="2" id="KW-0539">Nucleus</keyword>
<evidence type="ECO:0000256" key="1">
    <source>
        <dbReference type="ARBA" id="ARBA00004123"/>
    </source>
</evidence>
<evidence type="ECO:0000256" key="4">
    <source>
        <dbReference type="SAM" id="MobiDB-lite"/>
    </source>
</evidence>
<feature type="region of interest" description="Disordered" evidence="4">
    <location>
        <begin position="91"/>
        <end position="159"/>
    </location>
</feature>
<dbReference type="CDD" id="cd22928">
    <property type="entry name" value="HFD_POLE3_DPB4"/>
    <property type="match status" value="1"/>
</dbReference>
<evidence type="ECO:0000256" key="2">
    <source>
        <dbReference type="ARBA" id="ARBA00023242"/>
    </source>
</evidence>
<dbReference type="InterPro" id="IPR009072">
    <property type="entry name" value="Histone-fold"/>
</dbReference>
<comment type="subcellular location">
    <subcellularLocation>
        <location evidence="1">Nucleus</location>
    </subcellularLocation>
</comment>
<dbReference type="GO" id="GO:0008623">
    <property type="term" value="C:CHRAC"/>
    <property type="evidence" value="ECO:0007669"/>
    <property type="project" value="TreeGrafter"/>
</dbReference>
<dbReference type="AlphaFoldDB" id="A0A1S6GLC2"/>
<proteinExistence type="evidence at transcript level"/>
<sequence>MAERPEDLNLPASVVTKIIKDCLPSGCKVSKEANAAIVKAASVFVLYATASANGIAQNGKRKTISGQDVIKAMTEMEFDKFVRPLEHSMAAWKKGQKDKKDSAAKKKAETVKEKKDDDKDKEKEKEEDKMEVVEVEDNKEKEEDDDEVTIVEEEKESTT</sequence>
<dbReference type="GO" id="GO:0006272">
    <property type="term" value="P:leading strand elongation"/>
    <property type="evidence" value="ECO:0007669"/>
    <property type="project" value="TreeGrafter"/>
</dbReference>